<evidence type="ECO:0000256" key="18">
    <source>
        <dbReference type="ARBA" id="ARBA00049551"/>
    </source>
</evidence>
<evidence type="ECO:0000256" key="8">
    <source>
        <dbReference type="ARBA" id="ARBA00022692"/>
    </source>
</evidence>
<comment type="similarity">
    <text evidence="3">Belongs to the complex I subunit 2 family.</text>
</comment>
<evidence type="ECO:0000256" key="17">
    <source>
        <dbReference type="ARBA" id="ARBA00031028"/>
    </source>
</evidence>
<evidence type="ECO:0000256" key="3">
    <source>
        <dbReference type="ARBA" id="ARBA00007012"/>
    </source>
</evidence>
<evidence type="ECO:0000256" key="12">
    <source>
        <dbReference type="ARBA" id="ARBA00022989"/>
    </source>
</evidence>
<comment type="subcellular location">
    <subcellularLocation>
        <location evidence="2">Mitochondrion inner membrane</location>
        <topology evidence="2">Multi-pass membrane protein</topology>
    </subcellularLocation>
</comment>
<gene>
    <name evidence="20" type="primary">ND2</name>
</gene>
<dbReference type="PANTHER" id="PTHR46552">
    <property type="entry name" value="NADH-UBIQUINONE OXIDOREDUCTASE CHAIN 2"/>
    <property type="match status" value="1"/>
</dbReference>
<keyword evidence="10" id="KW-1278">Translocase</keyword>
<evidence type="ECO:0000256" key="6">
    <source>
        <dbReference type="ARBA" id="ARBA00022448"/>
    </source>
</evidence>
<evidence type="ECO:0000256" key="2">
    <source>
        <dbReference type="ARBA" id="ARBA00004448"/>
    </source>
</evidence>
<keyword evidence="16 19" id="KW-0472">Membrane</keyword>
<keyword evidence="8 19" id="KW-0812">Transmembrane</keyword>
<organism evidence="20">
    <name type="scientific">Bombus sylvestris</name>
    <name type="common">Four-coloured cuckoo-bee</name>
    <name type="synonym">Psithyrus sylvestris</name>
    <dbReference type="NCBI Taxonomy" id="30201"/>
    <lineage>
        <taxon>Eukaryota</taxon>
        <taxon>Metazoa</taxon>
        <taxon>Ecdysozoa</taxon>
        <taxon>Arthropoda</taxon>
        <taxon>Hexapoda</taxon>
        <taxon>Insecta</taxon>
        <taxon>Pterygota</taxon>
        <taxon>Neoptera</taxon>
        <taxon>Endopterygota</taxon>
        <taxon>Hymenoptera</taxon>
        <taxon>Apocrita</taxon>
        <taxon>Aculeata</taxon>
        <taxon>Apoidea</taxon>
        <taxon>Anthophila</taxon>
        <taxon>Apidae</taxon>
        <taxon>Bombus</taxon>
        <taxon>Psithyrus</taxon>
    </lineage>
</organism>
<feature type="transmembrane region" description="Helical" evidence="19">
    <location>
        <begin position="86"/>
        <end position="110"/>
    </location>
</feature>
<feature type="transmembrane region" description="Helical" evidence="19">
    <location>
        <begin position="145"/>
        <end position="162"/>
    </location>
</feature>
<reference evidence="20" key="1">
    <citation type="submission" date="2015-06" db="EMBL/GenBank/DDBJ databases">
        <title>High-throughput detection of wild bee species with mitogenome skimming and resequencing (mt-S/R).</title>
        <authorList>
            <person name="Tang M."/>
            <person name="Hardman C."/>
            <person name="Ji Y."/>
            <person name="Meng G."/>
            <person name="Liu S."/>
            <person name="Tan M."/>
            <person name="Yang S."/>
            <person name="Yang C."/>
            <person name="Moss E."/>
            <person name="Nevard T."/>
            <person name="Potts S.G."/>
            <person name="Zhou X."/>
            <person name="Yu D.W."/>
        </authorList>
    </citation>
    <scope>NUCLEOTIDE SEQUENCE</scope>
</reference>
<evidence type="ECO:0000256" key="16">
    <source>
        <dbReference type="ARBA" id="ARBA00023136"/>
    </source>
</evidence>
<protein>
    <recommendedName>
        <fullName evidence="5">NADH-ubiquinone oxidoreductase chain 2</fullName>
        <ecNumber evidence="4">7.1.1.2</ecNumber>
    </recommendedName>
    <alternativeName>
        <fullName evidence="17">NADH dehydrogenase subunit 2</fullName>
    </alternativeName>
</protein>
<evidence type="ECO:0000256" key="7">
    <source>
        <dbReference type="ARBA" id="ARBA00022660"/>
    </source>
</evidence>
<keyword evidence="9" id="KW-0999">Mitochondrion inner membrane</keyword>
<keyword evidence="14" id="KW-0830">Ubiquinone</keyword>
<keyword evidence="6" id="KW-0813">Transport</keyword>
<sequence>MLNKFQISCLLMSTILFIMMINSSSIYTQWLSMEFTTMLLISTININSNNKIVSILYFMYSSISSLLLLIIISMNFTQILLIKNNILNMILTISMFLKIGMFPFCFWMIYIYSMSSWIQIFIISTFMKFIPIYFFSSIMFMTKNLFMLLIFNNIFISIYTNLNFSTKKLFSCSSIFNSTFFIFIIQSNKNLYIFLFMIYILIFLLISLIMEFYNINNLNFNNLPPKLFKLLLILIFMYSSFPMFITFMFKWQLIYFMNFYYSSNLIFLLLLTSMIMLWNYFILTKILIMKSNFYSNYMNKKKFYFNFYMLFILLLYSILFLMFNLI</sequence>
<accession>A0A0S2LT15</accession>
<keyword evidence="11" id="KW-0249">Electron transport</keyword>
<feature type="transmembrane region" description="Helical" evidence="19">
    <location>
        <begin position="52"/>
        <end position="74"/>
    </location>
</feature>
<feature type="transmembrane region" description="Helical" evidence="19">
    <location>
        <begin position="116"/>
        <end position="136"/>
    </location>
</feature>
<dbReference type="EC" id="7.1.1.2" evidence="4"/>
<evidence type="ECO:0000313" key="20">
    <source>
        <dbReference type="EMBL" id="ALO64684.1"/>
    </source>
</evidence>
<dbReference type="GO" id="GO:0006120">
    <property type="term" value="P:mitochondrial electron transport, NADH to ubiquinone"/>
    <property type="evidence" value="ECO:0007669"/>
    <property type="project" value="TreeGrafter"/>
</dbReference>
<evidence type="ECO:0000256" key="19">
    <source>
        <dbReference type="SAM" id="Phobius"/>
    </source>
</evidence>
<feature type="transmembrane region" description="Helical" evidence="19">
    <location>
        <begin position="168"/>
        <end position="185"/>
    </location>
</feature>
<keyword evidence="15 20" id="KW-0496">Mitochondrion</keyword>
<dbReference type="AlphaFoldDB" id="A0A0S2LT15"/>
<evidence type="ECO:0000256" key="11">
    <source>
        <dbReference type="ARBA" id="ARBA00022982"/>
    </source>
</evidence>
<keyword evidence="12 19" id="KW-1133">Transmembrane helix</keyword>
<name>A0A0S2LT15_BOMSL</name>
<evidence type="ECO:0000256" key="14">
    <source>
        <dbReference type="ARBA" id="ARBA00023075"/>
    </source>
</evidence>
<proteinExistence type="inferred from homology"/>
<feature type="transmembrane region" description="Helical" evidence="19">
    <location>
        <begin position="261"/>
        <end position="283"/>
    </location>
</feature>
<evidence type="ECO:0000256" key="13">
    <source>
        <dbReference type="ARBA" id="ARBA00023027"/>
    </source>
</evidence>
<dbReference type="InterPro" id="IPR050175">
    <property type="entry name" value="Complex_I_Subunit_2"/>
</dbReference>
<feature type="transmembrane region" description="Helical" evidence="19">
    <location>
        <begin position="192"/>
        <end position="215"/>
    </location>
</feature>
<evidence type="ECO:0000256" key="10">
    <source>
        <dbReference type="ARBA" id="ARBA00022967"/>
    </source>
</evidence>
<dbReference type="OrthoDB" id="26525at2759"/>
<keyword evidence="13" id="KW-0520">NAD</keyword>
<dbReference type="GO" id="GO:0005743">
    <property type="term" value="C:mitochondrial inner membrane"/>
    <property type="evidence" value="ECO:0007669"/>
    <property type="project" value="UniProtKB-SubCell"/>
</dbReference>
<feature type="transmembrane region" description="Helical" evidence="19">
    <location>
        <begin position="303"/>
        <end position="323"/>
    </location>
</feature>
<dbReference type="GO" id="GO:0008137">
    <property type="term" value="F:NADH dehydrogenase (ubiquinone) activity"/>
    <property type="evidence" value="ECO:0007669"/>
    <property type="project" value="UniProtKB-EC"/>
</dbReference>
<evidence type="ECO:0000256" key="9">
    <source>
        <dbReference type="ARBA" id="ARBA00022792"/>
    </source>
</evidence>
<evidence type="ECO:0000256" key="4">
    <source>
        <dbReference type="ARBA" id="ARBA00012944"/>
    </source>
</evidence>
<evidence type="ECO:0000256" key="15">
    <source>
        <dbReference type="ARBA" id="ARBA00023128"/>
    </source>
</evidence>
<keyword evidence="7" id="KW-0679">Respiratory chain</keyword>
<evidence type="ECO:0000256" key="1">
    <source>
        <dbReference type="ARBA" id="ARBA00003257"/>
    </source>
</evidence>
<feature type="transmembrane region" description="Helical" evidence="19">
    <location>
        <begin position="227"/>
        <end position="249"/>
    </location>
</feature>
<comment type="catalytic activity">
    <reaction evidence="18">
        <text>a ubiquinone + NADH + 5 H(+)(in) = a ubiquinol + NAD(+) + 4 H(+)(out)</text>
        <dbReference type="Rhea" id="RHEA:29091"/>
        <dbReference type="Rhea" id="RHEA-COMP:9565"/>
        <dbReference type="Rhea" id="RHEA-COMP:9566"/>
        <dbReference type="ChEBI" id="CHEBI:15378"/>
        <dbReference type="ChEBI" id="CHEBI:16389"/>
        <dbReference type="ChEBI" id="CHEBI:17976"/>
        <dbReference type="ChEBI" id="CHEBI:57540"/>
        <dbReference type="ChEBI" id="CHEBI:57945"/>
        <dbReference type="EC" id="7.1.1.2"/>
    </reaction>
</comment>
<comment type="function">
    <text evidence="1">Core subunit of the mitochondrial membrane respiratory chain NADH dehydrogenase (Complex I) that is believed to belong to the minimal assembly required for catalysis. Complex I functions in the transfer of electrons from NADH to the respiratory chain. The immediate electron acceptor for the enzyme is believed to be ubiquinone.</text>
</comment>
<dbReference type="PANTHER" id="PTHR46552:SF1">
    <property type="entry name" value="NADH-UBIQUINONE OXIDOREDUCTASE CHAIN 2"/>
    <property type="match status" value="1"/>
</dbReference>
<dbReference type="EMBL" id="KT164655">
    <property type="protein sequence ID" value="ALO64684.1"/>
    <property type="molecule type" value="Genomic_DNA"/>
</dbReference>
<evidence type="ECO:0000256" key="5">
    <source>
        <dbReference type="ARBA" id="ARBA00021008"/>
    </source>
</evidence>
<geneLocation type="mitochondrion" evidence="20"/>